<organism evidence="2 3">
    <name type="scientific">Claviceps africana</name>
    <dbReference type="NCBI Taxonomy" id="83212"/>
    <lineage>
        <taxon>Eukaryota</taxon>
        <taxon>Fungi</taxon>
        <taxon>Dikarya</taxon>
        <taxon>Ascomycota</taxon>
        <taxon>Pezizomycotina</taxon>
        <taxon>Sordariomycetes</taxon>
        <taxon>Hypocreomycetidae</taxon>
        <taxon>Hypocreales</taxon>
        <taxon>Clavicipitaceae</taxon>
        <taxon>Claviceps</taxon>
    </lineage>
</organism>
<feature type="transmembrane region" description="Helical" evidence="1">
    <location>
        <begin position="26"/>
        <end position="59"/>
    </location>
</feature>
<protein>
    <submittedName>
        <fullName evidence="2">Uncharacterized protein</fullName>
    </submittedName>
</protein>
<name>A0A8K0J4P5_9HYPO</name>
<reference evidence="2" key="1">
    <citation type="journal article" date="2020" name="bioRxiv">
        <title>Whole genome comparisons of ergot fungi reveals the divergence and evolution of species within the genus Claviceps are the result of varying mechanisms driving genome evolution and host range expansion.</title>
        <authorList>
            <person name="Wyka S.A."/>
            <person name="Mondo S.J."/>
            <person name="Liu M."/>
            <person name="Dettman J."/>
            <person name="Nalam V."/>
            <person name="Broders K.D."/>
        </authorList>
    </citation>
    <scope>NUCLEOTIDE SEQUENCE</scope>
    <source>
        <strain evidence="2">CCC 489</strain>
    </source>
</reference>
<proteinExistence type="predicted"/>
<dbReference type="OrthoDB" id="4844401at2759"/>
<keyword evidence="1" id="KW-0812">Transmembrane</keyword>
<dbReference type="EMBL" id="SRPY01000735">
    <property type="protein sequence ID" value="KAG5918472.1"/>
    <property type="molecule type" value="Genomic_DNA"/>
</dbReference>
<keyword evidence="1" id="KW-1133">Transmembrane helix</keyword>
<sequence>MSGPATAGLWEARSTQALRKKLFYELAVFVLGCGNPVIVLLLWPGWLVVGALVFALWLYFV</sequence>
<dbReference type="AlphaFoldDB" id="A0A8K0J4P5"/>
<gene>
    <name evidence="2" type="ORF">E4U42_006843</name>
</gene>
<evidence type="ECO:0000313" key="2">
    <source>
        <dbReference type="EMBL" id="KAG5918472.1"/>
    </source>
</evidence>
<dbReference type="Proteomes" id="UP000811619">
    <property type="component" value="Unassembled WGS sequence"/>
</dbReference>
<keyword evidence="3" id="KW-1185">Reference proteome</keyword>
<keyword evidence="1" id="KW-0472">Membrane</keyword>
<evidence type="ECO:0000256" key="1">
    <source>
        <dbReference type="SAM" id="Phobius"/>
    </source>
</evidence>
<evidence type="ECO:0000313" key="3">
    <source>
        <dbReference type="Proteomes" id="UP000811619"/>
    </source>
</evidence>
<accession>A0A8K0J4P5</accession>
<comment type="caution">
    <text evidence="2">The sequence shown here is derived from an EMBL/GenBank/DDBJ whole genome shotgun (WGS) entry which is preliminary data.</text>
</comment>